<dbReference type="Gene3D" id="1.10.530.10">
    <property type="match status" value="1"/>
</dbReference>
<dbReference type="GO" id="GO:0009253">
    <property type="term" value="P:peptidoglycan catabolic process"/>
    <property type="evidence" value="ECO:0007669"/>
    <property type="project" value="InterPro"/>
</dbReference>
<organism evidence="6 7">
    <name type="scientific">Streptomyces fagopyri</name>
    <dbReference type="NCBI Taxonomy" id="2662397"/>
    <lineage>
        <taxon>Bacteria</taxon>
        <taxon>Bacillati</taxon>
        <taxon>Actinomycetota</taxon>
        <taxon>Actinomycetes</taxon>
        <taxon>Kitasatosporales</taxon>
        <taxon>Streptomycetaceae</taxon>
        <taxon>Streptomyces</taxon>
    </lineage>
</organism>
<dbReference type="Pfam" id="PF01464">
    <property type="entry name" value="SLT"/>
    <property type="match status" value="1"/>
</dbReference>
<dbReference type="InterPro" id="IPR023346">
    <property type="entry name" value="Lysozyme-like_dom_sf"/>
</dbReference>
<dbReference type="EC" id="3.5.1.28" evidence="2"/>
<evidence type="ECO:0000256" key="3">
    <source>
        <dbReference type="ARBA" id="ARBA00022801"/>
    </source>
</evidence>
<dbReference type="InterPro" id="IPR002502">
    <property type="entry name" value="Amidase_domain"/>
</dbReference>
<evidence type="ECO:0000313" key="7">
    <source>
        <dbReference type="Proteomes" id="UP000326179"/>
    </source>
</evidence>
<dbReference type="PROSITE" id="PS51318">
    <property type="entry name" value="TAT"/>
    <property type="match status" value="1"/>
</dbReference>
<dbReference type="GO" id="GO:0009254">
    <property type="term" value="P:peptidoglycan turnover"/>
    <property type="evidence" value="ECO:0007669"/>
    <property type="project" value="TreeGrafter"/>
</dbReference>
<accession>A0A5Q0L5E9</accession>
<dbReference type="CDD" id="cd06583">
    <property type="entry name" value="PGRP"/>
    <property type="match status" value="1"/>
</dbReference>
<dbReference type="KEGG" id="sfy:GFH48_01490"/>
<dbReference type="EMBL" id="CP045643">
    <property type="protein sequence ID" value="QFZ72108.1"/>
    <property type="molecule type" value="Genomic_DNA"/>
</dbReference>
<dbReference type="SUPFAM" id="SSF53955">
    <property type="entry name" value="Lysozyme-like"/>
    <property type="match status" value="1"/>
</dbReference>
<evidence type="ECO:0000313" key="6">
    <source>
        <dbReference type="EMBL" id="QFZ72108.1"/>
    </source>
</evidence>
<dbReference type="Gene3D" id="3.40.80.10">
    <property type="entry name" value="Peptidoglycan recognition protein-like"/>
    <property type="match status" value="1"/>
</dbReference>
<keyword evidence="3" id="KW-0378">Hydrolase</keyword>
<proteinExistence type="predicted"/>
<dbReference type="InterPro" id="IPR006311">
    <property type="entry name" value="TAT_signal"/>
</dbReference>
<dbReference type="AlphaFoldDB" id="A0A5Q0L5E9"/>
<dbReference type="SUPFAM" id="SSF55846">
    <property type="entry name" value="N-acetylmuramoyl-L-alanine amidase-like"/>
    <property type="match status" value="1"/>
</dbReference>
<dbReference type="InterPro" id="IPR036505">
    <property type="entry name" value="Amidase/PGRP_sf"/>
</dbReference>
<dbReference type="PANTHER" id="PTHR30417:SF1">
    <property type="entry name" value="N-ACETYLMURAMOYL-L-ALANINE AMIDASE AMID"/>
    <property type="match status" value="1"/>
</dbReference>
<evidence type="ECO:0000256" key="4">
    <source>
        <dbReference type="ARBA" id="ARBA00023316"/>
    </source>
</evidence>
<evidence type="ECO:0000256" key="1">
    <source>
        <dbReference type="ARBA" id="ARBA00001561"/>
    </source>
</evidence>
<dbReference type="PANTHER" id="PTHR30417">
    <property type="entry name" value="N-ACETYLMURAMOYL-L-ALANINE AMIDASE AMID"/>
    <property type="match status" value="1"/>
</dbReference>
<evidence type="ECO:0000259" key="5">
    <source>
        <dbReference type="SMART" id="SM00644"/>
    </source>
</evidence>
<keyword evidence="7" id="KW-1185">Reference proteome</keyword>
<keyword evidence="4" id="KW-0961">Cell wall biogenesis/degradation</keyword>
<dbReference type="Proteomes" id="UP000326179">
    <property type="component" value="Chromosome"/>
</dbReference>
<protein>
    <recommendedName>
        <fullName evidence="2">N-acetylmuramoyl-L-alanine amidase</fullName>
        <ecNumber evidence="2">3.5.1.28</ecNumber>
    </recommendedName>
</protein>
<sequence length="649" mass="67763">MHKRKTRRRRVTLAIAMGAVAAGGLAVLPVTALADTTNGSAGAASSARQQDFASAAAEYHVPSSVLLGLAYQESAWESHGAQASADGGYGPMHLTDVTPAMMASGGAGAVGRGDLKSMAANPALHTLQAAAKLTGLSEDVLREDPAANIRGGAALLASYEKQVAGGVPADAAQWYGAVARYSQSTRKQDAAGFADRVYATVRGGAGVTTKDGQRVRLDAAPSVSPATAQVDRLRLKAAAATDTECPPAVPCSFVPGSPAGMQVSNRPANGIKIDTIVIHDLEGTYDSGVAGLANPSNIVSTNYVMRSSDGAVTQMVATKDIAFQAGNYSSNLHSIGIEHEGYAAQGATWYTEAQYESTAYLVQYLANRFDIPLDRQHILGHDDVAGPSLSGVRAQHWDPGPSWDWDHFMRLLGRPLSGLRGTAPVGSVVTIDPVFETNLQTVQVCPIDDPTGATTACVDRQQASNFVFLRTAPDASAPLFGDQAIHGTAAGTDKISDWGSTAQTGQQFVVADQQGDWTAIWFSGAKVWFYNPDGQNTKQAYGVKVISAAGSDPVAIYGSSYPDASEYPAGLGASTQAPISGYSLPAGQAYVATQPPNATVDYFKSSGTVVTGAKTQYTIQYNHRVALVYSGDVTATPVSKHWEDSGAKR</sequence>
<name>A0A5Q0L5E9_9ACTN</name>
<dbReference type="InterPro" id="IPR008258">
    <property type="entry name" value="Transglycosylase_SLT_dom_1"/>
</dbReference>
<dbReference type="GO" id="GO:0071555">
    <property type="term" value="P:cell wall organization"/>
    <property type="evidence" value="ECO:0007669"/>
    <property type="project" value="UniProtKB-KW"/>
</dbReference>
<dbReference type="InterPro" id="IPR051206">
    <property type="entry name" value="NAMLAA_amidase_2"/>
</dbReference>
<evidence type="ECO:0000256" key="2">
    <source>
        <dbReference type="ARBA" id="ARBA00011901"/>
    </source>
</evidence>
<dbReference type="Pfam" id="PF01510">
    <property type="entry name" value="Amidase_2"/>
    <property type="match status" value="1"/>
</dbReference>
<feature type="domain" description="N-acetylmuramoyl-L-alanine amidase" evidence="5">
    <location>
        <begin position="261"/>
        <end position="400"/>
    </location>
</feature>
<dbReference type="GO" id="GO:0008745">
    <property type="term" value="F:N-acetylmuramoyl-L-alanine amidase activity"/>
    <property type="evidence" value="ECO:0007669"/>
    <property type="project" value="UniProtKB-EC"/>
</dbReference>
<gene>
    <name evidence="6" type="ORF">GFH48_01490</name>
</gene>
<dbReference type="RefSeq" id="WP_153286476.1">
    <property type="nucleotide sequence ID" value="NZ_CP045643.1"/>
</dbReference>
<dbReference type="SMART" id="SM00644">
    <property type="entry name" value="Ami_2"/>
    <property type="match status" value="1"/>
</dbReference>
<reference evidence="6 7" key="1">
    <citation type="submission" date="2019-10" db="EMBL/GenBank/DDBJ databases">
        <title>A novel species.</title>
        <authorList>
            <person name="Gao J."/>
        </authorList>
    </citation>
    <scope>NUCLEOTIDE SEQUENCE [LARGE SCALE GENOMIC DNA]</scope>
    <source>
        <strain evidence="6 7">QMT-28</strain>
    </source>
</reference>
<comment type="catalytic activity">
    <reaction evidence="1">
        <text>Hydrolyzes the link between N-acetylmuramoyl residues and L-amino acid residues in certain cell-wall glycopeptides.</text>
        <dbReference type="EC" id="3.5.1.28"/>
    </reaction>
</comment>
<dbReference type="FunFam" id="3.40.80.10:FF:000006">
    <property type="entry name" value="N-acetylmuramoyl-L-alanine amidase"/>
    <property type="match status" value="1"/>
</dbReference>